<dbReference type="GO" id="GO:0004000">
    <property type="term" value="F:adenosine deaminase activity"/>
    <property type="evidence" value="ECO:0007669"/>
    <property type="project" value="UniProtKB-ARBA"/>
</dbReference>
<sequence>MALRGLEPIGALARRHWLTMPKVELHVHLDGAFDQRLLFEAARRRLDAGTLPPAVVPFVANKSLEDFSAQITCLPSDRSLRAMIDKFMIFLPIVQGQLPLLEQLAHAFVSAQAAQHVVYAEVRYSPHILTDNAAYGHLPAAGGAAGCTARQVVEAVTRGLRRGCEEHAAVDVRQILCFIDGRPEYCAELTELAAEFQAERPCGVVGVDVAAGEEHFADSAEPAEGVADGQLVAPAEAADLNGATHRAALRCCAAVGLAVTLHAAESGPAANVAAAVSERYGGARRVGHGYKAVAAAVALCEPCEAAPMAAALGKLGVPPALTLECCPTSSFLTSGWDGSEWKQHPAAVLHKLQAAEGAPPLPKVTLSSDDPSVFGTSLTDELMLAADEKEGMGMGVHGVHQCALNAVDAAFLDEDERRALRARFEEAWAAWESTLK</sequence>
<name>A0AB34J9G0_PRYPA</name>
<dbReference type="GO" id="GO:0006154">
    <property type="term" value="P:adenosine catabolic process"/>
    <property type="evidence" value="ECO:0007669"/>
    <property type="project" value="TreeGrafter"/>
</dbReference>
<keyword evidence="5" id="KW-0378">Hydrolase</keyword>
<accession>A0AB34J9G0</accession>
<evidence type="ECO:0000313" key="9">
    <source>
        <dbReference type="Proteomes" id="UP001515480"/>
    </source>
</evidence>
<dbReference type="Proteomes" id="UP001515480">
    <property type="component" value="Unassembled WGS sequence"/>
</dbReference>
<dbReference type="GO" id="GO:0005829">
    <property type="term" value="C:cytosol"/>
    <property type="evidence" value="ECO:0007669"/>
    <property type="project" value="TreeGrafter"/>
</dbReference>
<dbReference type="InterPro" id="IPR006330">
    <property type="entry name" value="Ado/ade_deaminase"/>
</dbReference>
<reference evidence="8 9" key="1">
    <citation type="journal article" date="2024" name="Science">
        <title>Giant polyketide synthase enzymes in the biosynthesis of giant marine polyether toxins.</title>
        <authorList>
            <person name="Fallon T.R."/>
            <person name="Shende V.V."/>
            <person name="Wierzbicki I.H."/>
            <person name="Pendleton A.L."/>
            <person name="Watervoot N.F."/>
            <person name="Auber R.P."/>
            <person name="Gonzalez D.J."/>
            <person name="Wisecaver J.H."/>
            <person name="Moore B.S."/>
        </authorList>
    </citation>
    <scope>NUCLEOTIDE SEQUENCE [LARGE SCALE GENOMIC DNA]</scope>
    <source>
        <strain evidence="8 9">12B1</strain>
    </source>
</reference>
<dbReference type="PANTHER" id="PTHR11409">
    <property type="entry name" value="ADENOSINE DEAMINASE"/>
    <property type="match status" value="1"/>
</dbReference>
<evidence type="ECO:0000256" key="3">
    <source>
        <dbReference type="ARBA" id="ARBA00012784"/>
    </source>
</evidence>
<comment type="cofactor">
    <cofactor evidence="1">
        <name>Zn(2+)</name>
        <dbReference type="ChEBI" id="CHEBI:29105"/>
    </cofactor>
</comment>
<comment type="similarity">
    <text evidence="2">Belongs to the metallo-dependent hydrolases superfamily. Adenosine and AMP deaminases family.</text>
</comment>
<dbReference type="GO" id="GO:0046872">
    <property type="term" value="F:metal ion binding"/>
    <property type="evidence" value="ECO:0007669"/>
    <property type="project" value="UniProtKB-KW"/>
</dbReference>
<dbReference type="InterPro" id="IPR032466">
    <property type="entry name" value="Metal_Hydrolase"/>
</dbReference>
<dbReference type="GO" id="GO:0046103">
    <property type="term" value="P:inosine biosynthetic process"/>
    <property type="evidence" value="ECO:0007669"/>
    <property type="project" value="TreeGrafter"/>
</dbReference>
<evidence type="ECO:0000256" key="6">
    <source>
        <dbReference type="ARBA" id="ARBA00022833"/>
    </source>
</evidence>
<dbReference type="Pfam" id="PF00962">
    <property type="entry name" value="A_deaminase"/>
    <property type="match status" value="1"/>
</dbReference>
<dbReference type="EMBL" id="JBGBPQ010000012">
    <property type="protein sequence ID" value="KAL1514967.1"/>
    <property type="molecule type" value="Genomic_DNA"/>
</dbReference>
<evidence type="ECO:0000256" key="1">
    <source>
        <dbReference type="ARBA" id="ARBA00001947"/>
    </source>
</evidence>
<evidence type="ECO:0000256" key="2">
    <source>
        <dbReference type="ARBA" id="ARBA00006676"/>
    </source>
</evidence>
<dbReference type="InterPro" id="IPR001365">
    <property type="entry name" value="A_deaminase_dom"/>
</dbReference>
<keyword evidence="4" id="KW-0479">Metal-binding</keyword>
<gene>
    <name evidence="8" type="ORF">AB1Y20_004043</name>
</gene>
<keyword evidence="6" id="KW-0862">Zinc</keyword>
<dbReference type="GO" id="GO:0060169">
    <property type="term" value="P:negative regulation of adenosine receptor signaling pathway"/>
    <property type="evidence" value="ECO:0007669"/>
    <property type="project" value="TreeGrafter"/>
</dbReference>
<dbReference type="GO" id="GO:0043103">
    <property type="term" value="P:hypoxanthine salvage"/>
    <property type="evidence" value="ECO:0007669"/>
    <property type="project" value="TreeGrafter"/>
</dbReference>
<evidence type="ECO:0000256" key="5">
    <source>
        <dbReference type="ARBA" id="ARBA00022801"/>
    </source>
</evidence>
<evidence type="ECO:0000259" key="7">
    <source>
        <dbReference type="Pfam" id="PF00962"/>
    </source>
</evidence>
<dbReference type="Gene3D" id="3.20.20.140">
    <property type="entry name" value="Metal-dependent hydrolases"/>
    <property type="match status" value="1"/>
</dbReference>
<organism evidence="8 9">
    <name type="scientific">Prymnesium parvum</name>
    <name type="common">Toxic golden alga</name>
    <dbReference type="NCBI Taxonomy" id="97485"/>
    <lineage>
        <taxon>Eukaryota</taxon>
        <taxon>Haptista</taxon>
        <taxon>Haptophyta</taxon>
        <taxon>Prymnesiophyceae</taxon>
        <taxon>Prymnesiales</taxon>
        <taxon>Prymnesiaceae</taxon>
        <taxon>Prymnesium</taxon>
    </lineage>
</organism>
<dbReference type="EC" id="3.5.4.4" evidence="3"/>
<evidence type="ECO:0000256" key="4">
    <source>
        <dbReference type="ARBA" id="ARBA00022723"/>
    </source>
</evidence>
<dbReference type="GO" id="GO:0009897">
    <property type="term" value="C:external side of plasma membrane"/>
    <property type="evidence" value="ECO:0007669"/>
    <property type="project" value="TreeGrafter"/>
</dbReference>
<evidence type="ECO:0000313" key="8">
    <source>
        <dbReference type="EMBL" id="KAL1514967.1"/>
    </source>
</evidence>
<dbReference type="AlphaFoldDB" id="A0AB34J9G0"/>
<feature type="domain" description="Adenosine deaminase" evidence="7">
    <location>
        <begin position="21"/>
        <end position="424"/>
    </location>
</feature>
<dbReference type="PANTHER" id="PTHR11409:SF43">
    <property type="entry name" value="ADENOSINE DEAMINASE"/>
    <property type="match status" value="1"/>
</dbReference>
<comment type="caution">
    <text evidence="8">The sequence shown here is derived from an EMBL/GenBank/DDBJ whole genome shotgun (WGS) entry which is preliminary data.</text>
</comment>
<proteinExistence type="inferred from homology"/>
<protein>
    <recommendedName>
        <fullName evidence="3">adenosine deaminase</fullName>
        <ecNumber evidence="3">3.5.4.4</ecNumber>
    </recommendedName>
</protein>
<keyword evidence="9" id="KW-1185">Reference proteome</keyword>
<dbReference type="SUPFAM" id="SSF51556">
    <property type="entry name" value="Metallo-dependent hydrolases"/>
    <property type="match status" value="1"/>
</dbReference>